<protein>
    <submittedName>
        <fullName evidence="2">Alcohol dehydrogenase zinc-binding domainprotein</fullName>
    </submittedName>
    <submittedName>
        <fullName evidence="3">NADPH:quinone reductase-like Zn-dependent oxidoreductase</fullName>
    </submittedName>
</protein>
<dbReference type="AlphaFoldDB" id="A0A061A878"/>
<dbReference type="HOGENOM" id="CLU_026673_3_1_11"/>
<reference evidence="3 4" key="2">
    <citation type="submission" date="2021-03" db="EMBL/GenBank/DDBJ databases">
        <title>Genomic Encyclopedia of Type Strains, Phase IV (KMG-IV): sequencing the most valuable type-strain genomes for metagenomic binning, comparative biology and taxonomic classification.</title>
        <authorList>
            <person name="Goeker M."/>
        </authorList>
    </citation>
    <scope>NUCLEOTIDE SEQUENCE [LARGE SCALE GENOMIC DNA]</scope>
    <source>
        <strain evidence="3 4">DSM 41954</strain>
    </source>
</reference>
<dbReference type="EMBL" id="JAGGLR010000002">
    <property type="protein sequence ID" value="MBP2060201.1"/>
    <property type="molecule type" value="Genomic_DNA"/>
</dbReference>
<name>A0A061A878_9ACTN</name>
<keyword evidence="4" id="KW-1185">Reference proteome</keyword>
<dbReference type="InterPro" id="IPR020843">
    <property type="entry name" value="ER"/>
</dbReference>
<reference evidence="2" key="1">
    <citation type="submission" date="2014-05" db="EMBL/GenBank/DDBJ databases">
        <authorList>
            <person name="Horn Fabian"/>
        </authorList>
    </citation>
    <scope>NUCLEOTIDE SEQUENCE</scope>
</reference>
<dbReference type="InterPro" id="IPR036291">
    <property type="entry name" value="NAD(P)-bd_dom_sf"/>
</dbReference>
<dbReference type="Pfam" id="PF08240">
    <property type="entry name" value="ADH_N"/>
    <property type="match status" value="1"/>
</dbReference>
<dbReference type="PANTHER" id="PTHR43677:SF4">
    <property type="entry name" value="QUINONE OXIDOREDUCTASE-LIKE PROTEIN 2"/>
    <property type="match status" value="1"/>
</dbReference>
<dbReference type="Proteomes" id="UP000756710">
    <property type="component" value="Unassembled WGS sequence"/>
</dbReference>
<gene>
    <name evidence="3" type="ORF">J2Z30_001199</name>
    <name evidence="2" type="ORF">SIRAN8090</name>
</gene>
<dbReference type="Gene3D" id="3.90.180.10">
    <property type="entry name" value="Medium-chain alcohol dehydrogenases, catalytic domain"/>
    <property type="match status" value="1"/>
</dbReference>
<dbReference type="RefSeq" id="WP_044582220.1">
    <property type="nucleotide sequence ID" value="NZ_BAABDR010000055.1"/>
</dbReference>
<dbReference type="InterPro" id="IPR013154">
    <property type="entry name" value="ADH-like_N"/>
</dbReference>
<evidence type="ECO:0000313" key="3">
    <source>
        <dbReference type="EMBL" id="MBP2060201.1"/>
    </source>
</evidence>
<accession>A0A061A878</accession>
<dbReference type="InterPro" id="IPR002364">
    <property type="entry name" value="Quin_OxRdtase/zeta-crystal_CS"/>
</dbReference>
<dbReference type="PROSITE" id="PS01162">
    <property type="entry name" value="QOR_ZETA_CRYSTAL"/>
    <property type="match status" value="1"/>
</dbReference>
<dbReference type="EMBL" id="LK022848">
    <property type="protein sequence ID" value="CDR13651.1"/>
    <property type="molecule type" value="Genomic_DNA"/>
</dbReference>
<dbReference type="GO" id="GO:0008270">
    <property type="term" value="F:zinc ion binding"/>
    <property type="evidence" value="ECO:0007669"/>
    <property type="project" value="InterPro"/>
</dbReference>
<dbReference type="SMART" id="SM00829">
    <property type="entry name" value="PKS_ER"/>
    <property type="match status" value="1"/>
</dbReference>
<dbReference type="GeneID" id="32471946"/>
<dbReference type="Pfam" id="PF13602">
    <property type="entry name" value="ADH_zinc_N_2"/>
    <property type="match status" value="1"/>
</dbReference>
<dbReference type="GO" id="GO:0016491">
    <property type="term" value="F:oxidoreductase activity"/>
    <property type="evidence" value="ECO:0007669"/>
    <property type="project" value="InterPro"/>
</dbReference>
<sequence length="313" mass="32234">MRAAVVQPSGALGLIDVPQPAPGPGQVLVEADVIGAGYVDVMLSRGEYRGIPGPGSVPGVEVVGRVQAAGPGAPGDLVGRRVLAMPALGGYAERVVVDVDRVLPVPQEADAAEAVALGVNALVAEIALHRAGAVAGEHVLVRGAGGGIGSLATQIASARGAEVTAVTSSAARGERLLELGATRIVDRTASTVPDQTYDVIVDTVAGPDMGRYLRLLRDNGRYVMCGGAGGAPGEDLLPTLLSEFHKSPTLVAFSLNSVTAAELLRSWQEITARWTEGLLTPVLHQRLALTDAEHALELLERGTPFGKVVLLPR</sequence>
<evidence type="ECO:0000313" key="2">
    <source>
        <dbReference type="EMBL" id="CDR13651.1"/>
    </source>
</evidence>
<evidence type="ECO:0000259" key="1">
    <source>
        <dbReference type="SMART" id="SM00829"/>
    </source>
</evidence>
<proteinExistence type="predicted"/>
<organism evidence="2">
    <name type="scientific">Streptomyces iranensis</name>
    <dbReference type="NCBI Taxonomy" id="576784"/>
    <lineage>
        <taxon>Bacteria</taxon>
        <taxon>Bacillati</taxon>
        <taxon>Actinomycetota</taxon>
        <taxon>Actinomycetes</taxon>
        <taxon>Kitasatosporales</taxon>
        <taxon>Streptomycetaceae</taxon>
        <taxon>Streptomyces</taxon>
        <taxon>Streptomyces violaceusniger group</taxon>
    </lineage>
</organism>
<dbReference type="InterPro" id="IPR051397">
    <property type="entry name" value="Zn-ADH-like_protein"/>
</dbReference>
<dbReference type="PANTHER" id="PTHR43677">
    <property type="entry name" value="SHORT-CHAIN DEHYDROGENASE/REDUCTASE"/>
    <property type="match status" value="1"/>
</dbReference>
<dbReference type="SUPFAM" id="SSF50129">
    <property type="entry name" value="GroES-like"/>
    <property type="match status" value="1"/>
</dbReference>
<dbReference type="InterPro" id="IPR011032">
    <property type="entry name" value="GroES-like_sf"/>
</dbReference>
<dbReference type="Gene3D" id="3.40.50.720">
    <property type="entry name" value="NAD(P)-binding Rossmann-like Domain"/>
    <property type="match status" value="1"/>
</dbReference>
<evidence type="ECO:0000313" key="4">
    <source>
        <dbReference type="Proteomes" id="UP000756710"/>
    </source>
</evidence>
<feature type="domain" description="Enoyl reductase (ER)" evidence="1">
    <location>
        <begin position="10"/>
        <end position="310"/>
    </location>
</feature>
<dbReference type="SUPFAM" id="SSF51735">
    <property type="entry name" value="NAD(P)-binding Rossmann-fold domains"/>
    <property type="match status" value="1"/>
</dbReference>